<dbReference type="EMBL" id="BAABKZ010000001">
    <property type="protein sequence ID" value="GAA5087973.1"/>
    <property type="molecule type" value="Genomic_DNA"/>
</dbReference>
<gene>
    <name evidence="2" type="ORF">GCM10025760_09820</name>
</gene>
<protein>
    <submittedName>
        <fullName evidence="2">Lactonase family protein</fullName>
    </submittedName>
</protein>
<comment type="similarity">
    <text evidence="1">Belongs to the cycloisomerase 2 family.</text>
</comment>
<evidence type="ECO:0000313" key="2">
    <source>
        <dbReference type="EMBL" id="GAA5087973.1"/>
    </source>
</evidence>
<proteinExistence type="inferred from homology"/>
<sequence length="381" mass="40550">MGDVCGIDLRRSCSLNDRRRSHAVRLQLRPVGGRTYDRGVTESTLVLVANAGDGSISTFRLSDGALERLAVTEGLDGCSCFAVDTSRDLVYAGVKGEPAGIVTLRLDRRTGRLEQFSRLDLPDGGMNYLALTREGTGLLGVSYGGGYGISAPVADGVVGQAVSRIAFPNLHSVRPSADGRFAYFVSLGADLVAQYAIDDALGLAPLDPETVGAPEGSGPRHLVLSAAQDAVYVLTEFSGEVLHYARDVRTGLLELKDAAPVFDPSRGLTHSRFGADPRAEHLIWGADLHFGAQERWLWATERTESTLAAASVAEDGSVSAPTEFTVTETQPRGFAISPDGAYLVAAGEQSTDVALYAVDENRLELLQRAETGHGANWVRFA</sequence>
<comment type="caution">
    <text evidence="2">The sequence shown here is derived from an EMBL/GenBank/DDBJ whole genome shotgun (WGS) entry which is preliminary data.</text>
</comment>
<evidence type="ECO:0000313" key="3">
    <source>
        <dbReference type="Proteomes" id="UP001501407"/>
    </source>
</evidence>
<dbReference type="InterPro" id="IPR050282">
    <property type="entry name" value="Cycloisomerase_2"/>
</dbReference>
<dbReference type="InterPro" id="IPR011048">
    <property type="entry name" value="Haem_d1_sf"/>
</dbReference>
<dbReference type="PANTHER" id="PTHR30344:SF1">
    <property type="entry name" value="6-PHOSPHOGLUCONOLACTONASE"/>
    <property type="match status" value="1"/>
</dbReference>
<dbReference type="InterPro" id="IPR015943">
    <property type="entry name" value="WD40/YVTN_repeat-like_dom_sf"/>
</dbReference>
<dbReference type="Proteomes" id="UP001501407">
    <property type="component" value="Unassembled WGS sequence"/>
</dbReference>
<keyword evidence="3" id="KW-1185">Reference proteome</keyword>
<dbReference type="Pfam" id="PF10282">
    <property type="entry name" value="Lactonase"/>
    <property type="match status" value="1"/>
</dbReference>
<evidence type="ECO:0000256" key="1">
    <source>
        <dbReference type="ARBA" id="ARBA00005564"/>
    </source>
</evidence>
<dbReference type="Gene3D" id="2.130.10.10">
    <property type="entry name" value="YVTN repeat-like/Quinoprotein amine dehydrogenase"/>
    <property type="match status" value="1"/>
</dbReference>
<organism evidence="2 3">
    <name type="scientific">Microbacterium yannicii</name>
    <dbReference type="NCBI Taxonomy" id="671622"/>
    <lineage>
        <taxon>Bacteria</taxon>
        <taxon>Bacillati</taxon>
        <taxon>Actinomycetota</taxon>
        <taxon>Actinomycetes</taxon>
        <taxon>Micrococcales</taxon>
        <taxon>Microbacteriaceae</taxon>
        <taxon>Microbacterium</taxon>
    </lineage>
</organism>
<dbReference type="SUPFAM" id="SSF51004">
    <property type="entry name" value="C-terminal (heme d1) domain of cytochrome cd1-nitrite reductase"/>
    <property type="match status" value="1"/>
</dbReference>
<dbReference type="PANTHER" id="PTHR30344">
    <property type="entry name" value="6-PHOSPHOGLUCONOLACTONASE-RELATED"/>
    <property type="match status" value="1"/>
</dbReference>
<name>A0ABP9LYD0_9MICO</name>
<accession>A0ABP9LYD0</accession>
<reference evidence="3" key="1">
    <citation type="journal article" date="2019" name="Int. J. Syst. Evol. Microbiol.">
        <title>The Global Catalogue of Microorganisms (GCM) 10K type strain sequencing project: providing services to taxonomists for standard genome sequencing and annotation.</title>
        <authorList>
            <consortium name="The Broad Institute Genomics Platform"/>
            <consortium name="The Broad Institute Genome Sequencing Center for Infectious Disease"/>
            <person name="Wu L."/>
            <person name="Ma J."/>
        </authorList>
    </citation>
    <scope>NUCLEOTIDE SEQUENCE [LARGE SCALE GENOMIC DNA]</scope>
    <source>
        <strain evidence="3">JCM 18959</strain>
    </source>
</reference>
<dbReference type="InterPro" id="IPR019405">
    <property type="entry name" value="Lactonase_7-beta_prop"/>
</dbReference>